<proteinExistence type="predicted"/>
<dbReference type="Proteomes" id="UP001500755">
    <property type="component" value="Unassembled WGS sequence"/>
</dbReference>
<reference evidence="2 3" key="1">
    <citation type="journal article" date="2019" name="Int. J. Syst. Evol. Microbiol.">
        <title>The Global Catalogue of Microorganisms (GCM) 10K type strain sequencing project: providing services to taxonomists for standard genome sequencing and annotation.</title>
        <authorList>
            <consortium name="The Broad Institute Genomics Platform"/>
            <consortium name="The Broad Institute Genome Sequencing Center for Infectious Disease"/>
            <person name="Wu L."/>
            <person name="Ma J."/>
        </authorList>
    </citation>
    <scope>NUCLEOTIDE SEQUENCE [LARGE SCALE GENOMIC DNA]</scope>
    <source>
        <strain evidence="2 3">JCM 14546</strain>
    </source>
</reference>
<keyword evidence="3" id="KW-1185">Reference proteome</keyword>
<dbReference type="InterPro" id="IPR054437">
    <property type="entry name" value="PspA-assoc_dom"/>
</dbReference>
<evidence type="ECO:0000259" key="1">
    <source>
        <dbReference type="Pfam" id="PF22743"/>
    </source>
</evidence>
<organism evidence="2 3">
    <name type="scientific">Brevibacterium samyangense</name>
    <dbReference type="NCBI Taxonomy" id="366888"/>
    <lineage>
        <taxon>Bacteria</taxon>
        <taxon>Bacillati</taxon>
        <taxon>Actinomycetota</taxon>
        <taxon>Actinomycetes</taxon>
        <taxon>Micrococcales</taxon>
        <taxon>Brevibacteriaceae</taxon>
        <taxon>Brevibacterium</taxon>
    </lineage>
</organism>
<feature type="domain" description="PspA-associated" evidence="1">
    <location>
        <begin position="1"/>
        <end position="92"/>
    </location>
</feature>
<accession>A0ABN2T6W4</accession>
<protein>
    <recommendedName>
        <fullName evidence="1">PspA-associated domain-containing protein</fullName>
    </recommendedName>
</protein>
<sequence length="94" mass="10250">MIVRIMGEGQYDVADVEQDTLQKYDDEVEQAVASGDSEHVHSALTALREFVLSHAEPVADDFLGGSDIVIPYPDAEISEITELLTGEGFIPELT</sequence>
<comment type="caution">
    <text evidence="2">The sequence shown here is derived from an EMBL/GenBank/DDBJ whole genome shotgun (WGS) entry which is preliminary data.</text>
</comment>
<gene>
    <name evidence="2" type="ORF">GCM10009755_04790</name>
</gene>
<dbReference type="RefSeq" id="WP_344306639.1">
    <property type="nucleotide sequence ID" value="NZ_BAAANO010000005.1"/>
</dbReference>
<evidence type="ECO:0000313" key="2">
    <source>
        <dbReference type="EMBL" id="GAA2000095.1"/>
    </source>
</evidence>
<name>A0ABN2T6W4_9MICO</name>
<evidence type="ECO:0000313" key="3">
    <source>
        <dbReference type="Proteomes" id="UP001500755"/>
    </source>
</evidence>
<dbReference type="Pfam" id="PF22743">
    <property type="entry name" value="PspAA"/>
    <property type="match status" value="1"/>
</dbReference>
<dbReference type="EMBL" id="BAAANO010000005">
    <property type="protein sequence ID" value="GAA2000095.1"/>
    <property type="molecule type" value="Genomic_DNA"/>
</dbReference>